<feature type="domain" description="HTH hxlR-type" evidence="4">
    <location>
        <begin position="19"/>
        <end position="117"/>
    </location>
</feature>
<dbReference type="EMBL" id="NKCZ01000057">
    <property type="protein sequence ID" value="POD88875.1"/>
    <property type="molecule type" value="Genomic_DNA"/>
</dbReference>
<dbReference type="InterPro" id="IPR036388">
    <property type="entry name" value="WH-like_DNA-bd_sf"/>
</dbReference>
<comment type="caution">
    <text evidence="5">The sequence shown here is derived from an EMBL/GenBank/DDBJ whole genome shotgun (WGS) entry which is preliminary data.</text>
</comment>
<gene>
    <name evidence="5" type="ORF">S101258_00379</name>
</gene>
<evidence type="ECO:0000256" key="2">
    <source>
        <dbReference type="ARBA" id="ARBA00023125"/>
    </source>
</evidence>
<sequence>MKGITTNVFKKIIRTKWNLSVATTIDLLSSKWKVLIMRDLLKGTRRYSELRTSVAGISQKMLTQSLQEMTDDGLVIRKAFPVIPPKVEYHLSELGESMRPIINSMADWGSDYLDHHPEKRRVTMQPTPAQ</sequence>
<accession>A0A2S3U9Y0</accession>
<dbReference type="Gene3D" id="1.10.10.10">
    <property type="entry name" value="Winged helix-like DNA-binding domain superfamily/Winged helix DNA-binding domain"/>
    <property type="match status" value="1"/>
</dbReference>
<evidence type="ECO:0000256" key="3">
    <source>
        <dbReference type="ARBA" id="ARBA00023163"/>
    </source>
</evidence>
<keyword evidence="1" id="KW-0805">Transcription regulation</keyword>
<dbReference type="InterPro" id="IPR036390">
    <property type="entry name" value="WH_DNA-bd_sf"/>
</dbReference>
<proteinExistence type="predicted"/>
<dbReference type="InterPro" id="IPR002577">
    <property type="entry name" value="HTH_HxlR"/>
</dbReference>
<keyword evidence="3" id="KW-0804">Transcription</keyword>
<dbReference type="GO" id="GO:0003677">
    <property type="term" value="F:DNA binding"/>
    <property type="evidence" value="ECO:0007669"/>
    <property type="project" value="UniProtKB-KW"/>
</dbReference>
<dbReference type="Pfam" id="PF01638">
    <property type="entry name" value="HxlR"/>
    <property type="match status" value="1"/>
</dbReference>
<dbReference type="PROSITE" id="PS51118">
    <property type="entry name" value="HTH_HXLR"/>
    <property type="match status" value="1"/>
</dbReference>
<dbReference type="SUPFAM" id="SSF46785">
    <property type="entry name" value="Winged helix' DNA-binding domain"/>
    <property type="match status" value="1"/>
</dbReference>
<evidence type="ECO:0000313" key="6">
    <source>
        <dbReference type="Proteomes" id="UP000236990"/>
    </source>
</evidence>
<evidence type="ECO:0000256" key="1">
    <source>
        <dbReference type="ARBA" id="ARBA00023015"/>
    </source>
</evidence>
<protein>
    <submittedName>
        <fullName evidence="5">Putative HTH-type transcriptional regulator YtcD</fullName>
    </submittedName>
</protein>
<dbReference type="PANTHER" id="PTHR33204:SF37">
    <property type="entry name" value="HTH-TYPE TRANSCRIPTIONAL REGULATOR YODB"/>
    <property type="match status" value="1"/>
</dbReference>
<reference evidence="5 6" key="1">
    <citation type="submission" date="2017-06" db="EMBL/GenBank/DDBJ databases">
        <title>Genome sequence of Lactobacillus plantarum subsp. plantarum strain SRCM101258.</title>
        <authorList>
            <person name="Cho S.H."/>
        </authorList>
    </citation>
    <scope>NUCLEOTIDE SEQUENCE [LARGE SCALE GENOMIC DNA]</scope>
    <source>
        <strain evidence="5 6">SRCM101258</strain>
    </source>
</reference>
<organism evidence="5 6">
    <name type="scientific">Lactiplantibacillus plantarum subsp. plantarum</name>
    <dbReference type="NCBI Taxonomy" id="337330"/>
    <lineage>
        <taxon>Bacteria</taxon>
        <taxon>Bacillati</taxon>
        <taxon>Bacillota</taxon>
        <taxon>Bacilli</taxon>
        <taxon>Lactobacillales</taxon>
        <taxon>Lactobacillaceae</taxon>
        <taxon>Lactiplantibacillus</taxon>
    </lineage>
</organism>
<dbReference type="Proteomes" id="UP000236990">
    <property type="component" value="Unassembled WGS sequence"/>
</dbReference>
<evidence type="ECO:0000259" key="4">
    <source>
        <dbReference type="PROSITE" id="PS51118"/>
    </source>
</evidence>
<evidence type="ECO:0000313" key="5">
    <source>
        <dbReference type="EMBL" id="POD88875.1"/>
    </source>
</evidence>
<name>A0A2S3U9Y0_LACPN</name>
<keyword evidence="2" id="KW-0238">DNA-binding</keyword>
<dbReference type="AlphaFoldDB" id="A0A2S3U9Y0"/>
<dbReference type="PANTHER" id="PTHR33204">
    <property type="entry name" value="TRANSCRIPTIONAL REGULATOR, MARR FAMILY"/>
    <property type="match status" value="1"/>
</dbReference>